<keyword evidence="2" id="KW-1185">Reference proteome</keyword>
<sequence length="30" mass="3475">MRLDLSLIIGTQQFCTSNKINTETVEFRSE</sequence>
<dbReference type="EMBL" id="CM047901">
    <property type="protein sequence ID" value="KAJ0096568.1"/>
    <property type="molecule type" value="Genomic_DNA"/>
</dbReference>
<reference evidence="2" key="1">
    <citation type="journal article" date="2023" name="G3 (Bethesda)">
        <title>Genome assembly and association tests identify interacting loci associated with vigor, precocity, and sex in interspecific pistachio rootstocks.</title>
        <authorList>
            <person name="Palmer W."/>
            <person name="Jacygrad E."/>
            <person name="Sagayaradj S."/>
            <person name="Cavanaugh K."/>
            <person name="Han R."/>
            <person name="Bertier L."/>
            <person name="Beede B."/>
            <person name="Kafkas S."/>
            <person name="Golino D."/>
            <person name="Preece J."/>
            <person name="Michelmore R."/>
        </authorList>
    </citation>
    <scope>NUCLEOTIDE SEQUENCE [LARGE SCALE GENOMIC DNA]</scope>
</reference>
<dbReference type="Proteomes" id="UP001164250">
    <property type="component" value="Chromosome 5"/>
</dbReference>
<gene>
    <name evidence="1" type="ORF">Patl1_27997</name>
</gene>
<organism evidence="1 2">
    <name type="scientific">Pistacia atlantica</name>
    <dbReference type="NCBI Taxonomy" id="434234"/>
    <lineage>
        <taxon>Eukaryota</taxon>
        <taxon>Viridiplantae</taxon>
        <taxon>Streptophyta</taxon>
        <taxon>Embryophyta</taxon>
        <taxon>Tracheophyta</taxon>
        <taxon>Spermatophyta</taxon>
        <taxon>Magnoliopsida</taxon>
        <taxon>eudicotyledons</taxon>
        <taxon>Gunneridae</taxon>
        <taxon>Pentapetalae</taxon>
        <taxon>rosids</taxon>
        <taxon>malvids</taxon>
        <taxon>Sapindales</taxon>
        <taxon>Anacardiaceae</taxon>
        <taxon>Pistacia</taxon>
    </lineage>
</organism>
<protein>
    <submittedName>
        <fullName evidence="1">Uncharacterized protein</fullName>
    </submittedName>
</protein>
<evidence type="ECO:0000313" key="1">
    <source>
        <dbReference type="EMBL" id="KAJ0096568.1"/>
    </source>
</evidence>
<accession>A0ACC1BCA7</accession>
<comment type="caution">
    <text evidence="1">The sequence shown here is derived from an EMBL/GenBank/DDBJ whole genome shotgun (WGS) entry which is preliminary data.</text>
</comment>
<name>A0ACC1BCA7_9ROSI</name>
<evidence type="ECO:0000313" key="2">
    <source>
        <dbReference type="Proteomes" id="UP001164250"/>
    </source>
</evidence>
<proteinExistence type="predicted"/>